<evidence type="ECO:0000313" key="2">
    <source>
        <dbReference type="Proteomes" id="UP000753961"/>
    </source>
</evidence>
<reference evidence="1" key="1">
    <citation type="submission" date="2021-06" db="EMBL/GenBank/DDBJ databases">
        <title>44 bacteria genomes isolated from Dapeng, Shenzhen.</title>
        <authorList>
            <person name="Zheng W."/>
            <person name="Yu S."/>
            <person name="Huang Y."/>
        </authorList>
    </citation>
    <scope>NUCLEOTIDE SEQUENCE</scope>
    <source>
        <strain evidence="1">DP5N28-2</strain>
    </source>
</reference>
<dbReference type="RefSeq" id="WP_222580506.1">
    <property type="nucleotide sequence ID" value="NZ_JAHVHU010000011.1"/>
</dbReference>
<dbReference type="Proteomes" id="UP000753961">
    <property type="component" value="Unassembled WGS sequence"/>
</dbReference>
<sequence>MNTVPVGRTLLNAYNEKYGKSYSAKEFFDNVYFETFFNNKKYLYWVQNSPFVQELSTSKKGEKGIRETIKDNEGKTLKFDSEDEAQSYLETVVKPRNDFLEVKSLGKNGIKILKTLNKDERKIKLEEFHIKVNDAYENNDIEASVALGFPASESKEFATTSGLVSSVKIEIDIEEIYLSWIGAGLSIGVSGGFSILFDQPDILLKVYDGWKVYRKFLNNPSLEDLAPNKITSWNGQWLNYNYDKYPEPDPDFGTLNDKGFFKVTTKGTVLNTVKWSQLFFNLSKHFSNKTYTGYLFSFGQTNTTLGFFPFRFDEAKTLIGTYKKLFGENAALRDAKKYEQMYGIHIKRACELGAIGIQALEPEGLKEYFKPGKTPSFKKKNNEEKDYEKNIIPFRTYKTWLLAMISKNKEEMVDYTATVAETLIQCAEAYRKKKKGKTKFSNQIKELLSSSSKRAFIDQLSELVSDKEFVNNDQLDVFNELKNRVHLSNSIDFKYLITLIKFDYAFQSRKA</sequence>
<accession>A0A953HPQ3</accession>
<gene>
    <name evidence="1" type="ORF">KUV50_12530</name>
</gene>
<keyword evidence="2" id="KW-1185">Reference proteome</keyword>
<proteinExistence type="predicted"/>
<name>A0A953HPQ3_9BACT</name>
<organism evidence="1 2">
    <name type="scientific">Membranihabitans marinus</name>
    <dbReference type="NCBI Taxonomy" id="1227546"/>
    <lineage>
        <taxon>Bacteria</taxon>
        <taxon>Pseudomonadati</taxon>
        <taxon>Bacteroidota</taxon>
        <taxon>Saprospiria</taxon>
        <taxon>Saprospirales</taxon>
        <taxon>Saprospiraceae</taxon>
        <taxon>Membranihabitans</taxon>
    </lineage>
</organism>
<evidence type="ECO:0000313" key="1">
    <source>
        <dbReference type="EMBL" id="MBY5958969.1"/>
    </source>
</evidence>
<comment type="caution">
    <text evidence="1">The sequence shown here is derived from an EMBL/GenBank/DDBJ whole genome shotgun (WGS) entry which is preliminary data.</text>
</comment>
<protein>
    <submittedName>
        <fullName evidence="1">Uncharacterized protein</fullName>
    </submittedName>
</protein>
<dbReference type="EMBL" id="JAHVHU010000011">
    <property type="protein sequence ID" value="MBY5958969.1"/>
    <property type="molecule type" value="Genomic_DNA"/>
</dbReference>
<dbReference type="AlphaFoldDB" id="A0A953HPQ3"/>